<organism evidence="1 2">
    <name type="scientific">Pristionchus mayeri</name>
    <dbReference type="NCBI Taxonomy" id="1317129"/>
    <lineage>
        <taxon>Eukaryota</taxon>
        <taxon>Metazoa</taxon>
        <taxon>Ecdysozoa</taxon>
        <taxon>Nematoda</taxon>
        <taxon>Chromadorea</taxon>
        <taxon>Rhabditida</taxon>
        <taxon>Rhabditina</taxon>
        <taxon>Diplogasteromorpha</taxon>
        <taxon>Diplogasteroidea</taxon>
        <taxon>Neodiplogasteridae</taxon>
        <taxon>Pristionchus</taxon>
    </lineage>
</organism>
<dbReference type="InterPro" id="IPR016186">
    <property type="entry name" value="C-type_lectin-like/link_sf"/>
</dbReference>
<accession>A0AAN5IDL6</accession>
<evidence type="ECO:0000313" key="2">
    <source>
        <dbReference type="Proteomes" id="UP001328107"/>
    </source>
</evidence>
<dbReference type="InterPro" id="IPR016187">
    <property type="entry name" value="CTDL_fold"/>
</dbReference>
<gene>
    <name evidence="1" type="ORF">PMAYCL1PPCAC_32637</name>
</gene>
<dbReference type="Proteomes" id="UP001328107">
    <property type="component" value="Unassembled WGS sequence"/>
</dbReference>
<comment type="caution">
    <text evidence="1">The sequence shown here is derived from an EMBL/GenBank/DDBJ whole genome shotgun (WGS) entry which is preliminary data.</text>
</comment>
<protein>
    <recommendedName>
        <fullName evidence="3">C-type lectin domain-containing protein</fullName>
    </recommendedName>
</protein>
<feature type="non-terminal residue" evidence="1">
    <location>
        <position position="1"/>
    </location>
</feature>
<dbReference type="Gene3D" id="3.10.100.10">
    <property type="entry name" value="Mannose-Binding Protein A, subunit A"/>
    <property type="match status" value="1"/>
</dbReference>
<feature type="non-terminal residue" evidence="1">
    <location>
        <position position="133"/>
    </location>
</feature>
<keyword evidence="2" id="KW-1185">Reference proteome</keyword>
<sequence length="133" mass="14076">RIVERNGSSWSSADDACAAVGGRMGQPEDEATLTALAGYLKTVFSLPILTGFVVGNVETAEVAIVCRDNHFLALANDTDQLILGEPSEQEACVFITNNDYKMHYGPCATAAMVLCSQPEESHDSCSVAPTCSS</sequence>
<evidence type="ECO:0008006" key="3">
    <source>
        <dbReference type="Google" id="ProtNLM"/>
    </source>
</evidence>
<dbReference type="SUPFAM" id="SSF56436">
    <property type="entry name" value="C-type lectin-like"/>
    <property type="match status" value="1"/>
</dbReference>
<dbReference type="AlphaFoldDB" id="A0AAN5IDL6"/>
<proteinExistence type="predicted"/>
<name>A0AAN5IDL6_9BILA</name>
<evidence type="ECO:0000313" key="1">
    <source>
        <dbReference type="EMBL" id="GMR62442.1"/>
    </source>
</evidence>
<dbReference type="EMBL" id="BTRK01000006">
    <property type="protein sequence ID" value="GMR62442.1"/>
    <property type="molecule type" value="Genomic_DNA"/>
</dbReference>
<reference evidence="2" key="1">
    <citation type="submission" date="2022-10" db="EMBL/GenBank/DDBJ databases">
        <title>Genome assembly of Pristionchus species.</title>
        <authorList>
            <person name="Yoshida K."/>
            <person name="Sommer R.J."/>
        </authorList>
    </citation>
    <scope>NUCLEOTIDE SEQUENCE [LARGE SCALE GENOMIC DNA]</scope>
    <source>
        <strain evidence="2">RS5460</strain>
    </source>
</reference>